<dbReference type="CDD" id="cd16913">
    <property type="entry name" value="YkuD_like"/>
    <property type="match status" value="1"/>
</dbReference>
<dbReference type="KEGG" id="piv:NCTC13079_01269"/>
<evidence type="ECO:0000259" key="7">
    <source>
        <dbReference type="PROSITE" id="PS52029"/>
    </source>
</evidence>
<name>A0A448V2R1_9FIRM</name>
<dbReference type="GO" id="GO:0008360">
    <property type="term" value="P:regulation of cell shape"/>
    <property type="evidence" value="ECO:0007669"/>
    <property type="project" value="UniProtKB-UniRule"/>
</dbReference>
<keyword evidence="2" id="KW-0808">Transferase</keyword>
<dbReference type="GO" id="GO:0071972">
    <property type="term" value="F:peptidoglycan L,D-transpeptidase activity"/>
    <property type="evidence" value="ECO:0007669"/>
    <property type="project" value="TreeGrafter"/>
</dbReference>
<feature type="domain" description="L,D-TPase catalytic" evidence="7">
    <location>
        <begin position="333"/>
        <end position="453"/>
    </location>
</feature>
<dbReference type="GO" id="GO:0018104">
    <property type="term" value="P:peptidoglycan-protein cross-linking"/>
    <property type="evidence" value="ECO:0007669"/>
    <property type="project" value="TreeGrafter"/>
</dbReference>
<evidence type="ECO:0000313" key="9">
    <source>
        <dbReference type="Proteomes" id="UP000269544"/>
    </source>
</evidence>
<dbReference type="RefSeq" id="WP_126465883.1">
    <property type="nucleotide sequence ID" value="NZ_LR134523.1"/>
</dbReference>
<dbReference type="SUPFAM" id="SSF141523">
    <property type="entry name" value="L,D-transpeptidase catalytic domain-like"/>
    <property type="match status" value="1"/>
</dbReference>
<feature type="active site" description="Proton donor/acceptor" evidence="6">
    <location>
        <position position="408"/>
    </location>
</feature>
<dbReference type="Pfam" id="PF12229">
    <property type="entry name" value="PG_binding_4"/>
    <property type="match status" value="1"/>
</dbReference>
<dbReference type="PANTHER" id="PTHR30582:SF33">
    <property type="entry name" value="EXPORTED PROTEIN"/>
    <property type="match status" value="1"/>
</dbReference>
<proteinExistence type="predicted"/>
<dbReference type="GO" id="GO:0016740">
    <property type="term" value="F:transferase activity"/>
    <property type="evidence" value="ECO:0007669"/>
    <property type="project" value="UniProtKB-KW"/>
</dbReference>
<dbReference type="Pfam" id="PF03734">
    <property type="entry name" value="YkuD"/>
    <property type="match status" value="1"/>
</dbReference>
<keyword evidence="5 6" id="KW-0961">Cell wall biogenesis/degradation</keyword>
<keyword evidence="9" id="KW-1185">Reference proteome</keyword>
<reference evidence="8 9" key="1">
    <citation type="submission" date="2018-12" db="EMBL/GenBank/DDBJ databases">
        <authorList>
            <consortium name="Pathogen Informatics"/>
        </authorList>
    </citation>
    <scope>NUCLEOTIDE SEQUENCE [LARGE SCALE GENOMIC DNA]</scope>
    <source>
        <strain evidence="8 9">NCTC13079</strain>
    </source>
</reference>
<dbReference type="UniPathway" id="UPA00219"/>
<evidence type="ECO:0000313" key="8">
    <source>
        <dbReference type="EMBL" id="VEJ36075.1"/>
    </source>
</evidence>
<dbReference type="InterPro" id="IPR022029">
    <property type="entry name" value="YoaR-like_PG-bd"/>
</dbReference>
<feature type="active site" description="Nucleophile" evidence="6">
    <location>
        <position position="429"/>
    </location>
</feature>
<dbReference type="GO" id="GO:0005576">
    <property type="term" value="C:extracellular region"/>
    <property type="evidence" value="ECO:0007669"/>
    <property type="project" value="TreeGrafter"/>
</dbReference>
<comment type="pathway">
    <text evidence="1 6">Cell wall biogenesis; peptidoglycan biosynthesis.</text>
</comment>
<dbReference type="InterPro" id="IPR050979">
    <property type="entry name" value="LD-transpeptidase"/>
</dbReference>
<evidence type="ECO:0000256" key="1">
    <source>
        <dbReference type="ARBA" id="ARBA00004752"/>
    </source>
</evidence>
<dbReference type="PROSITE" id="PS52029">
    <property type="entry name" value="LD_TPASE"/>
    <property type="match status" value="1"/>
</dbReference>
<dbReference type="EMBL" id="LR134523">
    <property type="protein sequence ID" value="VEJ36075.1"/>
    <property type="molecule type" value="Genomic_DNA"/>
</dbReference>
<dbReference type="Gene3D" id="3.10.20.800">
    <property type="match status" value="1"/>
</dbReference>
<dbReference type="OrthoDB" id="3176960at2"/>
<accession>A0A448V2R1</accession>
<organism evidence="8 9">
    <name type="scientific">Aedoeadaptatus ivorii</name>
    <dbReference type="NCBI Taxonomy" id="54006"/>
    <lineage>
        <taxon>Bacteria</taxon>
        <taxon>Bacillati</taxon>
        <taxon>Bacillota</taxon>
        <taxon>Tissierellia</taxon>
        <taxon>Tissierellales</taxon>
        <taxon>Peptoniphilaceae</taxon>
        <taxon>Aedoeadaptatus</taxon>
    </lineage>
</organism>
<dbReference type="Proteomes" id="UP000269544">
    <property type="component" value="Chromosome"/>
</dbReference>
<dbReference type="PANTHER" id="PTHR30582">
    <property type="entry name" value="L,D-TRANSPEPTIDASE"/>
    <property type="match status" value="1"/>
</dbReference>
<dbReference type="InterPro" id="IPR038054">
    <property type="entry name" value="LD_TPept-like_central_sf"/>
</dbReference>
<dbReference type="SUPFAM" id="SSF143985">
    <property type="entry name" value="L,D-transpeptidase pre-catalytic domain-like"/>
    <property type="match status" value="1"/>
</dbReference>
<evidence type="ECO:0000256" key="3">
    <source>
        <dbReference type="ARBA" id="ARBA00022960"/>
    </source>
</evidence>
<dbReference type="AlphaFoldDB" id="A0A448V2R1"/>
<sequence>MTRTIGKIFAVIAGVLLLLYALGVAAFSQVYMPNTFINGADISMRSKNKLPQEFASSWSDYALQIRGKDGKKDEISAKDFGYKETLENVSNIDANPWAWPVLSFVKKDHAIETKVEYDDSKLESILAALHVIADSDITDPEPEKISYKAGTGYVIADAVEGTRVDGPKLKQSVLAAFHSQEEDLDLDEKKLYVQAKPAENRSAMENHVKSLNEIEGFTLSYNFSDRTEELAGEPLIALYGSNPDGSLSPSEEKVKDYVDMLADKYDTFRSTRDFTATGGATMRIKGGIYGWQTDREKTREELLAALKEKTTKELTPVYKRKALHRNVDDVGNSYIEIDIARQHMWLYNNGELVVDTPVVTGDPLDGNSTPTGVQEVWMKETGRYLTGDTWKSWVNYWMPFDWTGCGIHDSSWRGSYGGNIYRGGGSHGCVNTPPKIAGTFYKNAFKGMPVIVYNSAKHAI</sequence>
<evidence type="ECO:0000256" key="4">
    <source>
        <dbReference type="ARBA" id="ARBA00022984"/>
    </source>
</evidence>
<dbReference type="GO" id="GO:0071555">
    <property type="term" value="P:cell wall organization"/>
    <property type="evidence" value="ECO:0007669"/>
    <property type="project" value="UniProtKB-UniRule"/>
</dbReference>
<evidence type="ECO:0000256" key="6">
    <source>
        <dbReference type="PROSITE-ProRule" id="PRU01373"/>
    </source>
</evidence>
<evidence type="ECO:0000256" key="2">
    <source>
        <dbReference type="ARBA" id="ARBA00022679"/>
    </source>
</evidence>
<keyword evidence="3 6" id="KW-0133">Cell shape</keyword>
<dbReference type="InterPro" id="IPR005490">
    <property type="entry name" value="LD_TPept_cat_dom"/>
</dbReference>
<protein>
    <submittedName>
        <fullName evidence="8">Uncharacterized vancomycin resistance protein</fullName>
    </submittedName>
</protein>
<keyword evidence="4 6" id="KW-0573">Peptidoglycan synthesis</keyword>
<dbReference type="Gene3D" id="2.40.440.10">
    <property type="entry name" value="L,D-transpeptidase catalytic domain-like"/>
    <property type="match status" value="1"/>
</dbReference>
<dbReference type="InterPro" id="IPR038063">
    <property type="entry name" value="Transpep_catalytic_dom"/>
</dbReference>
<gene>
    <name evidence="8" type="ORF">NCTC13079_01269</name>
</gene>
<evidence type="ECO:0000256" key="5">
    <source>
        <dbReference type="ARBA" id="ARBA00023316"/>
    </source>
</evidence>